<dbReference type="InterPro" id="IPR033721">
    <property type="entry name" value="ProRS_core_arch_euk"/>
</dbReference>
<comment type="catalytic activity">
    <reaction evidence="9 11">
        <text>tRNA(Pro) + L-proline + ATP = L-prolyl-tRNA(Pro) + AMP + diphosphate</text>
        <dbReference type="Rhea" id="RHEA:14305"/>
        <dbReference type="Rhea" id="RHEA-COMP:9700"/>
        <dbReference type="Rhea" id="RHEA-COMP:9702"/>
        <dbReference type="ChEBI" id="CHEBI:30616"/>
        <dbReference type="ChEBI" id="CHEBI:33019"/>
        <dbReference type="ChEBI" id="CHEBI:60039"/>
        <dbReference type="ChEBI" id="CHEBI:78442"/>
        <dbReference type="ChEBI" id="CHEBI:78532"/>
        <dbReference type="ChEBI" id="CHEBI:456215"/>
        <dbReference type="EC" id="6.1.1.15"/>
    </reaction>
</comment>
<dbReference type="PRINTS" id="PR01046">
    <property type="entry name" value="TRNASYNTHPRO"/>
</dbReference>
<dbReference type="GO" id="GO:0004827">
    <property type="term" value="F:proline-tRNA ligase activity"/>
    <property type="evidence" value="ECO:0007669"/>
    <property type="project" value="UniProtKB-UniRule"/>
</dbReference>
<dbReference type="PANTHER" id="PTHR43382">
    <property type="entry name" value="PROLYL-TRNA SYNTHETASE"/>
    <property type="match status" value="1"/>
</dbReference>
<evidence type="ECO:0000313" key="13">
    <source>
        <dbReference type="EMBL" id="HIS76492.1"/>
    </source>
</evidence>
<dbReference type="Pfam" id="PF03129">
    <property type="entry name" value="HGTP_anticodon"/>
    <property type="match status" value="1"/>
</dbReference>
<organism evidence="13 14">
    <name type="scientific">Candidatus Merdivicinus excrementipullorum</name>
    <dbReference type="NCBI Taxonomy" id="2840867"/>
    <lineage>
        <taxon>Bacteria</taxon>
        <taxon>Bacillati</taxon>
        <taxon>Bacillota</taxon>
        <taxon>Clostridia</taxon>
        <taxon>Eubacteriales</taxon>
        <taxon>Oscillospiraceae</taxon>
        <taxon>Oscillospiraceae incertae sedis</taxon>
        <taxon>Candidatus Merdivicinus</taxon>
    </lineage>
</organism>
<keyword evidence="5 11" id="KW-0547">Nucleotide-binding</keyword>
<dbReference type="InterPro" id="IPR016061">
    <property type="entry name" value="Pro-tRNA_ligase_II_C"/>
</dbReference>
<keyword evidence="3 11" id="KW-0963">Cytoplasm</keyword>
<dbReference type="GO" id="GO:0016740">
    <property type="term" value="F:transferase activity"/>
    <property type="evidence" value="ECO:0007669"/>
    <property type="project" value="UniProtKB-ARBA"/>
</dbReference>
<evidence type="ECO:0000256" key="1">
    <source>
        <dbReference type="ARBA" id="ARBA00004496"/>
    </source>
</evidence>
<dbReference type="NCBIfam" id="TIGR00408">
    <property type="entry name" value="proS_fam_I"/>
    <property type="match status" value="1"/>
</dbReference>
<evidence type="ECO:0000256" key="4">
    <source>
        <dbReference type="ARBA" id="ARBA00022598"/>
    </source>
</evidence>
<dbReference type="FunFam" id="3.40.50.800:FF:000005">
    <property type="entry name" value="bifunctional glutamate/proline--tRNA ligase"/>
    <property type="match status" value="1"/>
</dbReference>
<dbReference type="GO" id="GO:0017101">
    <property type="term" value="C:aminoacyl-tRNA synthetase multienzyme complex"/>
    <property type="evidence" value="ECO:0007669"/>
    <property type="project" value="TreeGrafter"/>
</dbReference>
<dbReference type="Gene3D" id="3.30.110.30">
    <property type="entry name" value="C-terminal domain of ProRS"/>
    <property type="match status" value="1"/>
</dbReference>
<dbReference type="GO" id="GO:0005737">
    <property type="term" value="C:cytoplasm"/>
    <property type="evidence" value="ECO:0007669"/>
    <property type="project" value="UniProtKB-SubCell"/>
</dbReference>
<dbReference type="Pfam" id="PF00587">
    <property type="entry name" value="tRNA-synt_2b"/>
    <property type="match status" value="1"/>
</dbReference>
<comment type="subunit">
    <text evidence="2 11">Homodimer.</text>
</comment>
<dbReference type="Pfam" id="PF09180">
    <property type="entry name" value="ProRS-C_1"/>
    <property type="match status" value="1"/>
</dbReference>
<dbReference type="InterPro" id="IPR017449">
    <property type="entry name" value="Pro-tRNA_synth_II"/>
</dbReference>
<keyword evidence="4 11" id="KW-0436">Ligase</keyword>
<comment type="similarity">
    <text evidence="10 11">Belongs to the class-II aminoacyl-tRNA synthetase family. ProS type 3 subfamily.</text>
</comment>
<dbReference type="Gene3D" id="3.30.930.10">
    <property type="entry name" value="Bira Bifunctional Protein, Domain 2"/>
    <property type="match status" value="1"/>
</dbReference>
<evidence type="ECO:0000313" key="14">
    <source>
        <dbReference type="Proteomes" id="UP000824002"/>
    </source>
</evidence>
<protein>
    <recommendedName>
        <fullName evidence="11">Proline--tRNA ligase</fullName>
        <ecNumber evidence="11">6.1.1.15</ecNumber>
    </recommendedName>
    <alternativeName>
        <fullName evidence="11">Prolyl-tRNA synthetase</fullName>
        <shortName evidence="11">ProRS</shortName>
    </alternativeName>
</protein>
<dbReference type="InterPro" id="IPR045864">
    <property type="entry name" value="aa-tRNA-synth_II/BPL/LPL"/>
</dbReference>
<dbReference type="GO" id="GO:0005524">
    <property type="term" value="F:ATP binding"/>
    <property type="evidence" value="ECO:0007669"/>
    <property type="project" value="UniProtKB-UniRule"/>
</dbReference>
<dbReference type="GO" id="GO:0006433">
    <property type="term" value="P:prolyl-tRNA aminoacylation"/>
    <property type="evidence" value="ECO:0007669"/>
    <property type="project" value="UniProtKB-UniRule"/>
</dbReference>
<dbReference type="PROSITE" id="PS50862">
    <property type="entry name" value="AA_TRNA_LIGASE_II"/>
    <property type="match status" value="1"/>
</dbReference>
<evidence type="ECO:0000256" key="7">
    <source>
        <dbReference type="ARBA" id="ARBA00022917"/>
    </source>
</evidence>
<keyword evidence="8 11" id="KW-0030">Aminoacyl-tRNA synthetase</keyword>
<dbReference type="InterPro" id="IPR006195">
    <property type="entry name" value="aa-tRNA-synth_II"/>
</dbReference>
<dbReference type="InterPro" id="IPR002316">
    <property type="entry name" value="Pro-tRNA-ligase_IIa"/>
</dbReference>
<dbReference type="Gene3D" id="3.40.50.800">
    <property type="entry name" value="Anticodon-binding domain"/>
    <property type="match status" value="1"/>
</dbReference>
<comment type="domain">
    <text evidence="11">Consists of three domains: the N-terminal catalytic domain, the anticodon-binding domain and the C-terminal extension.</text>
</comment>
<dbReference type="GO" id="GO:0140096">
    <property type="term" value="F:catalytic activity, acting on a protein"/>
    <property type="evidence" value="ECO:0007669"/>
    <property type="project" value="UniProtKB-ARBA"/>
</dbReference>
<accession>A0A9D1K078</accession>
<dbReference type="InterPro" id="IPR004499">
    <property type="entry name" value="Pro-tRNA-ligase_IIa_arc-type"/>
</dbReference>
<dbReference type="SMART" id="SM00946">
    <property type="entry name" value="ProRS-C_1"/>
    <property type="match status" value="1"/>
</dbReference>
<dbReference type="EMBL" id="DVJP01000043">
    <property type="protein sequence ID" value="HIS76492.1"/>
    <property type="molecule type" value="Genomic_DNA"/>
</dbReference>
<reference evidence="13" key="2">
    <citation type="journal article" date="2021" name="PeerJ">
        <title>Extensive microbial diversity within the chicken gut microbiome revealed by metagenomics and culture.</title>
        <authorList>
            <person name="Gilroy R."/>
            <person name="Ravi A."/>
            <person name="Getino M."/>
            <person name="Pursley I."/>
            <person name="Horton D.L."/>
            <person name="Alikhan N.F."/>
            <person name="Baker D."/>
            <person name="Gharbi K."/>
            <person name="Hall N."/>
            <person name="Watson M."/>
            <person name="Adriaenssens E.M."/>
            <person name="Foster-Nyarko E."/>
            <person name="Jarju S."/>
            <person name="Secka A."/>
            <person name="Antonio M."/>
            <person name="Oren A."/>
            <person name="Chaudhuri R.R."/>
            <person name="La Ragione R."/>
            <person name="Hildebrand F."/>
            <person name="Pallen M.J."/>
        </authorList>
    </citation>
    <scope>NUCLEOTIDE SEQUENCE</scope>
    <source>
        <strain evidence="13">CHK199-13235</strain>
    </source>
</reference>
<dbReference type="CDD" id="cd00862">
    <property type="entry name" value="ProRS_anticodon_zinc"/>
    <property type="match status" value="1"/>
</dbReference>
<evidence type="ECO:0000259" key="12">
    <source>
        <dbReference type="PROSITE" id="PS50862"/>
    </source>
</evidence>
<evidence type="ECO:0000256" key="10">
    <source>
        <dbReference type="ARBA" id="ARBA00060806"/>
    </source>
</evidence>
<feature type="domain" description="Aminoacyl-transfer RNA synthetases class-II family profile" evidence="12">
    <location>
        <begin position="18"/>
        <end position="287"/>
    </location>
</feature>
<dbReference type="Proteomes" id="UP000824002">
    <property type="component" value="Unassembled WGS sequence"/>
</dbReference>
<evidence type="ECO:0000256" key="8">
    <source>
        <dbReference type="ARBA" id="ARBA00023146"/>
    </source>
</evidence>
<evidence type="ECO:0000256" key="9">
    <source>
        <dbReference type="ARBA" id="ARBA00047671"/>
    </source>
</evidence>
<evidence type="ECO:0000256" key="11">
    <source>
        <dbReference type="HAMAP-Rule" id="MF_01571"/>
    </source>
</evidence>
<keyword evidence="7 11" id="KW-0648">Protein biosynthesis</keyword>
<dbReference type="HAMAP" id="MF_01571">
    <property type="entry name" value="Pro_tRNA_synth_type3"/>
    <property type="match status" value="1"/>
</dbReference>
<dbReference type="FunFam" id="3.30.110.30:FF:000005">
    <property type="entry name" value="Proline--tRNA ligase"/>
    <property type="match status" value="1"/>
</dbReference>
<keyword evidence="6 11" id="KW-0067">ATP-binding</keyword>
<dbReference type="PANTHER" id="PTHR43382:SF2">
    <property type="entry name" value="BIFUNCTIONAL GLUTAMATE_PROLINE--TRNA LIGASE"/>
    <property type="match status" value="1"/>
</dbReference>
<name>A0A9D1K078_9FIRM</name>
<sequence>MAKKQEKMVAEITSMDEDFAKWYTDIVKKAELIDYSSVRGCYILRPYGYAIWENIQRILDARLKELGHENVCMPMFIPESLLQKEKDHVEGFAPECAWVTFGGSEELPERLCVRPTSETLFCEHYAHVIQSYRDLPMLYNQWCSVVRWEKTTRPFLRSVEFLWQEGHTMHETAEEAQAETRQILDVYAELCEDALAMPVLKGLKTDKEKFAGAEETYTIEAMMHDGVALQSGTSHYFGNGFAKAFGIQFTGRDNKLAYPHQTSWGVSTRLIGGIIMTHGDDNGLVLPPAVAPIQLIIIPIAQHKEGVLDKARELCGRLKNIVRVKVDDSDNSPGWKFSQYEMKGVPLRLEIGPKDMEQNQCVLVRRDNREKIVVSLDELETAVPAALQAVHDGLYQKALENREARTFTAHNWEEFLDIANNQSGFIKAMWCGDEACENKIKELTNIKSRCIPFEEEHIGDTCVCCGKPAKHMLYWGRQY</sequence>
<dbReference type="CDD" id="cd00778">
    <property type="entry name" value="ProRS_core_arch_euk"/>
    <property type="match status" value="1"/>
</dbReference>
<dbReference type="InterPro" id="IPR004154">
    <property type="entry name" value="Anticodon-bd"/>
</dbReference>
<dbReference type="FunFam" id="3.30.930.10:FF:000023">
    <property type="entry name" value="Proline--tRNA ligase"/>
    <property type="match status" value="1"/>
</dbReference>
<proteinExistence type="inferred from homology"/>
<comment type="caution">
    <text evidence="13">The sequence shown here is derived from an EMBL/GenBank/DDBJ whole genome shotgun (WGS) entry which is preliminary data.</text>
</comment>
<gene>
    <name evidence="11" type="primary">proS</name>
    <name evidence="13" type="ORF">IAB51_06725</name>
</gene>
<comment type="function">
    <text evidence="11">Catalyzes the attachment of proline to tRNA(Pro) in a two-step reaction: proline is first activated by ATP to form Pro-AMP and then transferred to the acceptor end of tRNA(Pro).</text>
</comment>
<dbReference type="AlphaFoldDB" id="A0A9D1K078"/>
<comment type="subcellular location">
    <subcellularLocation>
        <location evidence="1 11">Cytoplasm</location>
    </subcellularLocation>
</comment>
<evidence type="ECO:0000256" key="3">
    <source>
        <dbReference type="ARBA" id="ARBA00022490"/>
    </source>
</evidence>
<dbReference type="InterPro" id="IPR002314">
    <property type="entry name" value="aa-tRNA-synt_IIb"/>
</dbReference>
<reference evidence="13" key="1">
    <citation type="submission" date="2020-10" db="EMBL/GenBank/DDBJ databases">
        <authorList>
            <person name="Gilroy R."/>
        </authorList>
    </citation>
    <scope>NUCLEOTIDE SEQUENCE</scope>
    <source>
        <strain evidence="13">CHK199-13235</strain>
    </source>
</reference>
<dbReference type="SUPFAM" id="SSF64586">
    <property type="entry name" value="C-terminal domain of ProRS"/>
    <property type="match status" value="1"/>
</dbReference>
<dbReference type="InterPro" id="IPR036621">
    <property type="entry name" value="Anticodon-bd_dom_sf"/>
</dbReference>
<dbReference type="SUPFAM" id="SSF55681">
    <property type="entry name" value="Class II aaRS and biotin synthetases"/>
    <property type="match status" value="1"/>
</dbReference>
<evidence type="ECO:0000256" key="2">
    <source>
        <dbReference type="ARBA" id="ARBA00011738"/>
    </source>
</evidence>
<dbReference type="EC" id="6.1.1.15" evidence="11"/>
<evidence type="ECO:0000256" key="5">
    <source>
        <dbReference type="ARBA" id="ARBA00022741"/>
    </source>
</evidence>
<dbReference type="SUPFAM" id="SSF52954">
    <property type="entry name" value="Class II aaRS ABD-related"/>
    <property type="match status" value="1"/>
</dbReference>
<evidence type="ECO:0000256" key="6">
    <source>
        <dbReference type="ARBA" id="ARBA00022840"/>
    </source>
</evidence>